<evidence type="ECO:0000256" key="6">
    <source>
        <dbReference type="ARBA" id="ARBA00022989"/>
    </source>
</evidence>
<feature type="transmembrane region" description="Helical" evidence="9">
    <location>
        <begin position="137"/>
        <end position="165"/>
    </location>
</feature>
<evidence type="ECO:0000259" key="10">
    <source>
        <dbReference type="Pfam" id="PF03553"/>
    </source>
</evidence>
<evidence type="ECO:0000256" key="4">
    <source>
        <dbReference type="ARBA" id="ARBA00022475"/>
    </source>
</evidence>
<feature type="transmembrane region" description="Helical" evidence="9">
    <location>
        <begin position="6"/>
        <end position="27"/>
    </location>
</feature>
<dbReference type="EMBL" id="CP041345">
    <property type="protein sequence ID" value="QKG79362.1"/>
    <property type="molecule type" value="Genomic_DNA"/>
</dbReference>
<sequence>MRRQPKIVHGIIPIAFLILFLTLNVIYFGDDTLSGANQIALLLASTIGAAIAISLGHKWAYIREIIVKTIGSSMPSILILMLIGALAGTWMISGVVPTLIYYGLKILNPKIFLFATVIISALVSLATGSSWSTVATIGVALLGIGNALGYNHAIIAGAIISGAYFGDKMSPLSDTTNLAPAMAGTDLFTHVKYMAVTTVPSISITLIIFLIIGFGYHPEGAVEVDSTLNSLKSTFNITPWLLLVPIFLIAVIIKKTPPLPSIMLGTLMGGIFALIFQPHIVEQVSGVSNSYAEAGYIAVMKSMFGKVSVDSGNAQLNELLTTRGMIGMLNTIWLIITAMIFGGVMESAGLLVKITESIIKFAKSTGSLVGSVVASCLFFNVTASDQYISIVVPGRMFARTFRKRGYKPELLSRTLEDSGTVTSVLIPWNTCGATQAAVLGVPTFSYAPYAFFNIISPFMSVFIASIGYKIRRFSDEEMEAIRQEEVEEQNLELKFEQD</sequence>
<dbReference type="InterPro" id="IPR018461">
    <property type="entry name" value="Na/H_Antiport_NhaC-like_C"/>
</dbReference>
<keyword evidence="5 9" id="KW-0812">Transmembrane</keyword>
<feature type="transmembrane region" description="Helical" evidence="9">
    <location>
        <begin position="332"/>
        <end position="352"/>
    </location>
</feature>
<accession>A0A7D4C821</accession>
<dbReference type="PANTHER" id="PTHR33451:SF3">
    <property type="entry name" value="MALATE-2H(+)_NA(+)-LACTATE ANTIPORTER"/>
    <property type="match status" value="1"/>
</dbReference>
<evidence type="ECO:0000256" key="9">
    <source>
        <dbReference type="SAM" id="Phobius"/>
    </source>
</evidence>
<proteinExistence type="inferred from homology"/>
<feature type="transmembrane region" description="Helical" evidence="9">
    <location>
        <begin position="364"/>
        <end position="383"/>
    </location>
</feature>
<evidence type="ECO:0000313" key="12">
    <source>
        <dbReference type="Proteomes" id="UP000500961"/>
    </source>
</evidence>
<dbReference type="AlphaFoldDB" id="A0A7D4C821"/>
<keyword evidence="2" id="KW-0813">Transport</keyword>
<name>A0A7D4C821_9BACT</name>
<reference evidence="11 12" key="1">
    <citation type="submission" date="2019-07" db="EMBL/GenBank/DDBJ databases">
        <title>Thalassofilum flectens gen. nov., sp. nov., a novel moderate thermophilic anaerobe from a shallow sea hot spring in Kunashir Island (Russia), representing a new family in the order Bacteroidales, and proposal of Thalassofilacea fam. nov.</title>
        <authorList>
            <person name="Kochetkova T.V."/>
            <person name="Podosokorskaya O.A."/>
            <person name="Novikov A."/>
            <person name="Elcheninov A.G."/>
            <person name="Toshchakov S.V."/>
            <person name="Kublanov I.V."/>
        </authorList>
    </citation>
    <scope>NUCLEOTIDE SEQUENCE [LARGE SCALE GENOMIC DNA]</scope>
    <source>
        <strain evidence="11 12">38-H</strain>
    </source>
</reference>
<dbReference type="InterPro" id="IPR004770">
    <property type="entry name" value="Na/H_antiport_NhaC"/>
</dbReference>
<evidence type="ECO:0000256" key="3">
    <source>
        <dbReference type="ARBA" id="ARBA00022449"/>
    </source>
</evidence>
<evidence type="ECO:0000256" key="7">
    <source>
        <dbReference type="ARBA" id="ARBA00023136"/>
    </source>
</evidence>
<feature type="transmembrane region" description="Helical" evidence="9">
    <location>
        <begin position="77"/>
        <end position="104"/>
    </location>
</feature>
<organism evidence="11 12">
    <name type="scientific">Tenuifilum thalassicum</name>
    <dbReference type="NCBI Taxonomy" id="2590900"/>
    <lineage>
        <taxon>Bacteria</taxon>
        <taxon>Pseudomonadati</taxon>
        <taxon>Bacteroidota</taxon>
        <taxon>Bacteroidia</taxon>
        <taxon>Bacteroidales</taxon>
        <taxon>Tenuifilaceae</taxon>
        <taxon>Tenuifilum</taxon>
    </lineage>
</organism>
<evidence type="ECO:0000313" key="11">
    <source>
        <dbReference type="EMBL" id="QKG79362.1"/>
    </source>
</evidence>
<keyword evidence="3" id="KW-0050">Antiport</keyword>
<feature type="transmembrane region" description="Helical" evidence="9">
    <location>
        <begin position="449"/>
        <end position="468"/>
    </location>
</feature>
<feature type="domain" description="Na+/H+ antiporter NhaC-like C-terminal" evidence="10">
    <location>
        <begin position="162"/>
        <end position="464"/>
    </location>
</feature>
<evidence type="ECO:0000256" key="8">
    <source>
        <dbReference type="ARBA" id="ARBA00038435"/>
    </source>
</evidence>
<dbReference type="Pfam" id="PF03553">
    <property type="entry name" value="Na_H_antiporter"/>
    <property type="match status" value="1"/>
</dbReference>
<keyword evidence="7 9" id="KW-0472">Membrane</keyword>
<keyword evidence="4" id="KW-1003">Cell membrane</keyword>
<gene>
    <name evidence="11" type="primary">nhaC</name>
    <name evidence="11" type="ORF">FHG85_03465</name>
</gene>
<feature type="transmembrane region" description="Helical" evidence="9">
    <location>
        <begin position="193"/>
        <end position="217"/>
    </location>
</feature>
<dbReference type="GO" id="GO:0005886">
    <property type="term" value="C:plasma membrane"/>
    <property type="evidence" value="ECO:0007669"/>
    <property type="project" value="UniProtKB-SubCell"/>
</dbReference>
<feature type="transmembrane region" description="Helical" evidence="9">
    <location>
        <begin position="111"/>
        <end position="131"/>
    </location>
</feature>
<evidence type="ECO:0000256" key="2">
    <source>
        <dbReference type="ARBA" id="ARBA00022448"/>
    </source>
</evidence>
<dbReference type="Proteomes" id="UP000500961">
    <property type="component" value="Chromosome"/>
</dbReference>
<comment type="similarity">
    <text evidence="8">Belongs to the NhaC Na(+)/H(+) (TC 2.A.35) antiporter family.</text>
</comment>
<dbReference type="GO" id="GO:0015297">
    <property type="term" value="F:antiporter activity"/>
    <property type="evidence" value="ECO:0007669"/>
    <property type="project" value="UniProtKB-KW"/>
</dbReference>
<feature type="transmembrane region" description="Helical" evidence="9">
    <location>
        <begin position="237"/>
        <end position="253"/>
    </location>
</feature>
<dbReference type="InterPro" id="IPR052180">
    <property type="entry name" value="NhaC_Na-H+_Antiporter"/>
</dbReference>
<dbReference type="PANTHER" id="PTHR33451">
    <property type="entry name" value="MALATE-2H(+)/NA(+)-LACTATE ANTIPORTER"/>
    <property type="match status" value="1"/>
</dbReference>
<keyword evidence="6 9" id="KW-1133">Transmembrane helix</keyword>
<comment type="subcellular location">
    <subcellularLocation>
        <location evidence="1">Cell membrane</location>
        <topology evidence="1">Multi-pass membrane protein</topology>
    </subcellularLocation>
</comment>
<evidence type="ECO:0000256" key="5">
    <source>
        <dbReference type="ARBA" id="ARBA00022692"/>
    </source>
</evidence>
<keyword evidence="12" id="KW-1185">Reference proteome</keyword>
<protein>
    <submittedName>
        <fullName evidence="11">Na+/H+ antiporter NhaC</fullName>
    </submittedName>
</protein>
<dbReference type="RefSeq" id="WP_173073036.1">
    <property type="nucleotide sequence ID" value="NZ_CP041345.1"/>
</dbReference>
<evidence type="ECO:0000256" key="1">
    <source>
        <dbReference type="ARBA" id="ARBA00004651"/>
    </source>
</evidence>
<feature type="transmembrane region" description="Helical" evidence="9">
    <location>
        <begin position="39"/>
        <end position="57"/>
    </location>
</feature>
<dbReference type="KEGG" id="ttz:FHG85_03465"/>
<dbReference type="NCBIfam" id="TIGR00931">
    <property type="entry name" value="antiport_nhaC"/>
    <property type="match status" value="1"/>
</dbReference>